<evidence type="ECO:0000313" key="1">
    <source>
        <dbReference type="EMBL" id="SEM89337.1"/>
    </source>
</evidence>
<reference evidence="2" key="1">
    <citation type="submission" date="2016-10" db="EMBL/GenBank/DDBJ databases">
        <authorList>
            <person name="Varghese N."/>
            <person name="Submissions S."/>
        </authorList>
    </citation>
    <scope>NUCLEOTIDE SEQUENCE [LARGE SCALE GENOMIC DNA]</scope>
    <source>
        <strain evidence="2">DSM 26893</strain>
    </source>
</reference>
<dbReference type="EMBL" id="FOCM01000001">
    <property type="protein sequence ID" value="SEM89337.1"/>
    <property type="molecule type" value="Genomic_DNA"/>
</dbReference>
<dbReference type="Proteomes" id="UP000199372">
    <property type="component" value="Unassembled WGS sequence"/>
</dbReference>
<organism evidence="1 2">
    <name type="scientific">Palleronia pelagia</name>
    <dbReference type="NCBI Taxonomy" id="387096"/>
    <lineage>
        <taxon>Bacteria</taxon>
        <taxon>Pseudomonadati</taxon>
        <taxon>Pseudomonadota</taxon>
        <taxon>Alphaproteobacteria</taxon>
        <taxon>Rhodobacterales</taxon>
        <taxon>Roseobacteraceae</taxon>
        <taxon>Palleronia</taxon>
    </lineage>
</organism>
<name>A0A1H8C5G8_9RHOB</name>
<sequence>MPLGFIDRAQVVWIAELLAHLVGLQACPFRDGIDLTVNIERDEASPITTGKHVTFLFKGMGKGFFGI</sequence>
<keyword evidence="2" id="KW-1185">Reference proteome</keyword>
<gene>
    <name evidence="1" type="ORF">SAMN04488011_101841</name>
</gene>
<dbReference type="AlphaFoldDB" id="A0A1H8C5G8"/>
<protein>
    <submittedName>
        <fullName evidence="1">Uncharacterized protein</fullName>
    </submittedName>
</protein>
<proteinExistence type="predicted"/>
<evidence type="ECO:0000313" key="2">
    <source>
        <dbReference type="Proteomes" id="UP000199372"/>
    </source>
</evidence>
<accession>A0A1H8C5G8</accession>